<gene>
    <name evidence="1" type="ORF">TICRE_11950</name>
</gene>
<organism evidence="1 2">
    <name type="scientific">Tissierella creatinophila DSM 6911</name>
    <dbReference type="NCBI Taxonomy" id="1123403"/>
    <lineage>
        <taxon>Bacteria</taxon>
        <taxon>Bacillati</taxon>
        <taxon>Bacillota</taxon>
        <taxon>Tissierellia</taxon>
        <taxon>Tissierellales</taxon>
        <taxon>Tissierellaceae</taxon>
        <taxon>Tissierella</taxon>
    </lineage>
</organism>
<evidence type="ECO:0000313" key="1">
    <source>
        <dbReference type="EMBL" id="OLS02845.1"/>
    </source>
</evidence>
<accession>A0A1U7M6E1</accession>
<dbReference type="Pfam" id="PF08812">
    <property type="entry name" value="YtxC"/>
    <property type="match status" value="1"/>
</dbReference>
<name>A0A1U7M6E1_TISCR</name>
<sequence>MDPIKIESTVPAEKIHHIIEEIPIKKDVKISYEEYENRFRYVFSLNKEQIDKDYFFLDALTKFVQEMIIKFYTDDIISISLDRKLGMIDGEKRIEIIQDVKEVLISNTLFLKEKQIIQREIFDYFIEHKTLIIDGYLKFRSKGFHDLVEKSIELVLGDFQLEVEYNEFIDTLKFLIESQTPEIDLINIVLKDGDYILMDSSFKEIDNNHISMILEELYYGEVSEGDVLLSTVIALSPTNIVMHLGDESKRKDDLTSILEEIFGEKMKICKGCIDCKI</sequence>
<proteinExistence type="predicted"/>
<protein>
    <submittedName>
        <fullName evidence="1">YtxC-like family protein</fullName>
    </submittedName>
</protein>
<dbReference type="EMBL" id="LTDM01000016">
    <property type="protein sequence ID" value="OLS02845.1"/>
    <property type="molecule type" value="Genomic_DNA"/>
</dbReference>
<evidence type="ECO:0000313" key="2">
    <source>
        <dbReference type="Proteomes" id="UP000186112"/>
    </source>
</evidence>
<dbReference type="InterPro" id="IPR014199">
    <property type="entry name" value="Spore_YtxC"/>
</dbReference>
<dbReference type="Proteomes" id="UP000186112">
    <property type="component" value="Unassembled WGS sequence"/>
</dbReference>
<keyword evidence="2" id="KW-1185">Reference proteome</keyword>
<comment type="caution">
    <text evidence="1">The sequence shown here is derived from an EMBL/GenBank/DDBJ whole genome shotgun (WGS) entry which is preliminary data.</text>
</comment>
<reference evidence="1 2" key="1">
    <citation type="submission" date="2016-02" db="EMBL/GenBank/DDBJ databases">
        <title>Genome sequence of Tissierella creatinophila DSM 6911.</title>
        <authorList>
            <person name="Poehlein A."/>
            <person name="Daniel R."/>
        </authorList>
    </citation>
    <scope>NUCLEOTIDE SEQUENCE [LARGE SCALE GENOMIC DNA]</scope>
    <source>
        <strain evidence="1 2">DSM 6911</strain>
    </source>
</reference>
<dbReference type="AlphaFoldDB" id="A0A1U7M6E1"/>
<dbReference type="RefSeq" id="WP_075726100.1">
    <property type="nucleotide sequence ID" value="NZ_LTDM01000016.1"/>
</dbReference>
<dbReference type="OrthoDB" id="2986513at2"/>